<evidence type="ECO:0008006" key="3">
    <source>
        <dbReference type="Google" id="ProtNLM"/>
    </source>
</evidence>
<sequence length="1330" mass="142324">MAVQQDCSDSDPAEALWMTTRSGARAGRGFHYQDVVGAWLCGRVLSGALEADRILPEGLEDLSCEGPTSWHVQVKSRQERIGDFTVPEVAEHLLAMAQAHTKRQQAGVAGSSVLVLERPVRGEWFTHWGRPLSDLPHDHPLLRALRAKAVKAVKASLSKIALDAWCKAASLYVLPWRVAAEDTRIAVVQRLGLLPAAGEAVVLALRDAVAGHADANAERDLPDAAGLSRTSIERIVTEVAATIDHASLNEALAAGICEVVDFDRPLQSAGFYEGIEVQPGHVAAGLPAPRPALTGRIAEAVGRGQSVIVTGPSGVGKSTVMWTAAYATRHVLWYRIRRLRAEDTAALVRLAKALKPSSRSPVGFVVDGIGIGTAEAWDVLHRELAPIPGVLLLGSVRSEDLLPLRSRAECTQVVVALDEEVAEQIHAGLSASGTTTAPHWREAYEAAGGLTLEFTHLLTRGQRLAEVLSEQVERRVIEGRHAEIEILATVSVAHRWGADLPVRALQQQLGIKDGDFRLALSRLADEHLVHERMGHLSGLHQLCSGRLAEAVHAVPPPMLDETVVTVMRVLADDQLQPFVAGVLTERPDLDSVVLDQITVELGRRPGTGVVTGVLQALRLVDAVRCADNWALILDRHQVAPALRRTTLQFALMDGEPLSMWKPEVASAMVEIRATGSSGSPLRDALAEQLGASALGLLLSRCEDLSEALKLMTVLAGTEMDLAGWPAAASGSPLGRLLAASPVESLGDVLVAARSVSVALAEELLELTGGEQGMLIRLKAHSPWVVEASVVERDGEPVAYARLLHVSDQAQPDADQSVRAFGRMLLRCLPRCESVDVQNLLPGGIPLTFGEFTSGISHLQRRHDRSSGQVAWIRTQALIGAAAAGTTDWTARAAAAVAMLPVLHRYLTDLTRIWCLGRGRPQEVAELRTLQATLQEWANSLTLPADNAFLSTLPVGDTVPGGGVDHLQHLVDGIVNNLTKRLPHHQNYRALASHARGYLGGLPSRVRDEERWHLIGQEPPGVLDELAVILTDLSAVLAELARGTLGPKPLTAEARSGPSAQALARSADLARRTANARASSVPAKIRTEAKALGLVVHLYTRPVSDADTAAWSAVELAVGAELSDLTQWPTAAEQLSTLLHHDPGSEGYRRPVLLVPLIDGRPIRLLARQLHSTLWPGADLFDAWETALPNAHPTPLADAVIEAHQALRCLSGLAYLATLRDADPRHQNVADQAMGQFQQAHRAIMVLRPGDPVVGEIVDFLAALARRVGSENAEGASCRDTGAPNLAASIAQGGTRQPTDDSLQLDGLITLALQWDLDPGRAAQRLAGAGS</sequence>
<organism evidence="1 2">
    <name type="scientific">Kitasatospora phosalacinea</name>
    <dbReference type="NCBI Taxonomy" id="2065"/>
    <lineage>
        <taxon>Bacteria</taxon>
        <taxon>Bacillati</taxon>
        <taxon>Actinomycetota</taxon>
        <taxon>Actinomycetes</taxon>
        <taxon>Kitasatosporales</taxon>
        <taxon>Streptomycetaceae</taxon>
        <taxon>Kitasatospora</taxon>
    </lineage>
</organism>
<dbReference type="InterPro" id="IPR027417">
    <property type="entry name" value="P-loop_NTPase"/>
</dbReference>
<comment type="caution">
    <text evidence="1">The sequence shown here is derived from an EMBL/GenBank/DDBJ whole genome shotgun (WGS) entry which is preliminary data.</text>
</comment>
<keyword evidence="2" id="KW-1185">Reference proteome</keyword>
<dbReference type="EMBL" id="JBHYPX010000022">
    <property type="protein sequence ID" value="MFE1352936.1"/>
    <property type="molecule type" value="Genomic_DNA"/>
</dbReference>
<evidence type="ECO:0000313" key="2">
    <source>
        <dbReference type="Proteomes" id="UP001599542"/>
    </source>
</evidence>
<dbReference type="SUPFAM" id="SSF52540">
    <property type="entry name" value="P-loop containing nucleoside triphosphate hydrolases"/>
    <property type="match status" value="1"/>
</dbReference>
<reference evidence="1 2" key="1">
    <citation type="submission" date="2024-09" db="EMBL/GenBank/DDBJ databases">
        <title>The Natural Products Discovery Center: Release of the First 8490 Sequenced Strains for Exploring Actinobacteria Biosynthetic Diversity.</title>
        <authorList>
            <person name="Kalkreuter E."/>
            <person name="Kautsar S.A."/>
            <person name="Yang D."/>
            <person name="Bader C.D."/>
            <person name="Teijaro C.N."/>
            <person name="Fluegel L."/>
            <person name="Davis C.M."/>
            <person name="Simpson J.R."/>
            <person name="Lauterbach L."/>
            <person name="Steele A.D."/>
            <person name="Gui C."/>
            <person name="Meng S."/>
            <person name="Li G."/>
            <person name="Viehrig K."/>
            <person name="Ye F."/>
            <person name="Su P."/>
            <person name="Kiefer A.F."/>
            <person name="Nichols A."/>
            <person name="Cepeda A.J."/>
            <person name="Yan W."/>
            <person name="Fan B."/>
            <person name="Jiang Y."/>
            <person name="Adhikari A."/>
            <person name="Zheng C.-J."/>
            <person name="Schuster L."/>
            <person name="Cowan T.M."/>
            <person name="Smanski M.J."/>
            <person name="Chevrette M.G."/>
            <person name="De Carvalho L.P.S."/>
            <person name="Shen B."/>
        </authorList>
    </citation>
    <scope>NUCLEOTIDE SEQUENCE [LARGE SCALE GENOMIC DNA]</scope>
    <source>
        <strain evidence="1 2">NPDC058753</strain>
    </source>
</reference>
<gene>
    <name evidence="1" type="ORF">ACFW6T_13195</name>
</gene>
<accession>A0ABW6GJP2</accession>
<protein>
    <recommendedName>
        <fullName evidence="3">AAA+ ATPase domain-containing protein</fullName>
    </recommendedName>
</protein>
<name>A0ABW6GJP2_9ACTN</name>
<evidence type="ECO:0000313" key="1">
    <source>
        <dbReference type="EMBL" id="MFE1352936.1"/>
    </source>
</evidence>
<dbReference type="RefSeq" id="WP_380328105.1">
    <property type="nucleotide sequence ID" value="NZ_JBHYPW010000045.1"/>
</dbReference>
<proteinExistence type="predicted"/>
<dbReference type="Proteomes" id="UP001599542">
    <property type="component" value="Unassembled WGS sequence"/>
</dbReference>